<proteinExistence type="predicted"/>
<evidence type="ECO:0000313" key="2">
    <source>
        <dbReference type="EMBL" id="QIK38847.1"/>
    </source>
</evidence>
<protein>
    <submittedName>
        <fullName evidence="2">Uncharacterized protein</fullName>
    </submittedName>
</protein>
<gene>
    <name evidence="2" type="ORF">GWK36_13640</name>
</gene>
<organism evidence="2 3">
    <name type="scientific">Caldichromatium japonicum</name>
    <dbReference type="NCBI Taxonomy" id="2699430"/>
    <lineage>
        <taxon>Bacteria</taxon>
        <taxon>Pseudomonadati</taxon>
        <taxon>Pseudomonadota</taxon>
        <taxon>Gammaproteobacteria</taxon>
        <taxon>Chromatiales</taxon>
        <taxon>Chromatiaceae</taxon>
        <taxon>Caldichromatium</taxon>
    </lineage>
</organism>
<name>A0A6G7VGC9_9GAMM</name>
<dbReference type="EMBL" id="CP048029">
    <property type="protein sequence ID" value="QIK38847.1"/>
    <property type="molecule type" value="Genomic_DNA"/>
</dbReference>
<dbReference type="AlphaFoldDB" id="A0A6G7VGC9"/>
<reference evidence="3" key="1">
    <citation type="submission" date="2020-01" db="EMBL/GenBank/DDBJ databases">
        <title>Caldichromatium gen. nov., sp. nov., a thermophilic purple sulfur bacterium member of the family Chromatiaceae isolated from Nakabusa hot spring, Japan.</title>
        <authorList>
            <person name="Saini M.K."/>
            <person name="Hanada S."/>
            <person name="Tank M."/>
        </authorList>
    </citation>
    <scope>NUCLEOTIDE SEQUENCE [LARGE SCALE GENOMIC DNA]</scope>
    <source>
        <strain evidence="3">No.7</strain>
    </source>
</reference>
<sequence>MSASIVRKFKLSALSFSLCVVGLGEVSTALAFDFGNMMNPSRWFGGGDRYDRYYDDWYGGPWGGPYGPYGYPGFYGAPYSWPGFGVPPVGYGITPGYGAAPTPAQPQSSNPNRVDPKEIETLKRRVEQLESRQQLQPPMPQGQYQGHQGQQSPEWPSMPGFRPMNQY</sequence>
<keyword evidence="3" id="KW-1185">Reference proteome</keyword>
<feature type="compositionally biased region" description="Basic and acidic residues" evidence="1">
    <location>
        <begin position="114"/>
        <end position="130"/>
    </location>
</feature>
<evidence type="ECO:0000313" key="3">
    <source>
        <dbReference type="Proteomes" id="UP000502699"/>
    </source>
</evidence>
<dbReference type="KEGG" id="cjap:GWK36_13640"/>
<feature type="region of interest" description="Disordered" evidence="1">
    <location>
        <begin position="95"/>
        <end position="167"/>
    </location>
</feature>
<evidence type="ECO:0000256" key="1">
    <source>
        <dbReference type="SAM" id="MobiDB-lite"/>
    </source>
</evidence>
<dbReference type="Proteomes" id="UP000502699">
    <property type="component" value="Chromosome"/>
</dbReference>
<dbReference type="RefSeq" id="WP_166271913.1">
    <property type="nucleotide sequence ID" value="NZ_CP048029.1"/>
</dbReference>
<accession>A0A6G7VGC9</accession>
<feature type="compositionally biased region" description="Low complexity" evidence="1">
    <location>
        <begin position="133"/>
        <end position="151"/>
    </location>
</feature>